<keyword evidence="18" id="KW-0675">Receptor</keyword>
<dbReference type="PANTHER" id="PTHR32552">
    <property type="entry name" value="FERRICHROME IRON RECEPTOR-RELATED"/>
    <property type="match status" value="1"/>
</dbReference>
<keyword evidence="9 14" id="KW-0798">TonB box</keyword>
<protein>
    <submittedName>
        <fullName evidence="18">TonB-dependent receptor</fullName>
    </submittedName>
</protein>
<evidence type="ECO:0000256" key="5">
    <source>
        <dbReference type="ARBA" id="ARBA00022692"/>
    </source>
</evidence>
<dbReference type="InterPro" id="IPR006311">
    <property type="entry name" value="TAT_signal"/>
</dbReference>
<evidence type="ECO:0000259" key="16">
    <source>
        <dbReference type="Pfam" id="PF00593"/>
    </source>
</evidence>
<sequence>MSRRVSTRTLLNASAAFAVIAAVPAFAQEAPAAALVEEGVIPDDSGAIVVTARRREERLIDVPVAITAFSGAQLEASGSIDVTDLSNVTPNVTLEVSRGTNSTLSAFIRGVGQQDPVAGFEAGVGIYLDDVYLNRPQAAVLDIYDVERIEVLRGPQGTLYGRNTIGGAVKYVTRRIGDKPTLNLRATYGSYDQADGVISASTPIGDSGFRIGGAVARLTRGGFGKNLTTGEDNYNKDLWGARGTLQFEPGSSAFFRLSGDYTKDNSNTRGGHRLIAPLNGTNFPVLNDVYDSRGALLAPKQSVEAYGGSLFAEVKPSDWLTFRSITGYRKDDSATPIDFDALPAVDVDVPAFYNNKQFSQEVQLLVDTGPLNALVGLYYLDAQATTVFDVRLPGSLTALTFGNVRTDTVAIFGDATYDITPMLSISVGGRYTWDTRRSQIQRNLYIGSSPYFGGTSAPAVPQTNFRGSADFAKFTPRASISFKPAQDHLLYASYSKGFKGGGFDPRGVATLAPDLNGNGVNGAGGDQGDIYSFLSFDPETVESYEVGYKASMFDRRLTLAVSGFHSKYTDVQVPGSAGTIVGGIPTFAGITTNAGKARINGVELEANATLIRGTDGTRLSVAGTLGYLDAKYLEFIGNINNLPVDVAKFRKFQNTPDLTASGTVAFSAPIGSSSVDLSSTLSYRSSSQQFELRTPGLDQPGFALLDANIVYNIDERFSIGVHGKNLTNKRYIVSGYNFLAQNPTTGAYVLSVVQTNPNYLVPGLGSTLGNTGVLTAYYGNPRQVFATVTAKF</sequence>
<keyword evidence="6 15" id="KW-0732">Signal</keyword>
<feature type="domain" description="TonB-dependent receptor-like beta-barrel" evidence="16">
    <location>
        <begin position="239"/>
        <end position="726"/>
    </location>
</feature>
<feature type="chain" id="PRO_5037560482" evidence="15">
    <location>
        <begin position="28"/>
        <end position="792"/>
    </location>
</feature>
<dbReference type="InterPro" id="IPR000531">
    <property type="entry name" value="Beta-barrel_TonB"/>
</dbReference>
<evidence type="ECO:0000256" key="2">
    <source>
        <dbReference type="ARBA" id="ARBA00022448"/>
    </source>
</evidence>
<evidence type="ECO:0000256" key="4">
    <source>
        <dbReference type="ARBA" id="ARBA00022496"/>
    </source>
</evidence>
<evidence type="ECO:0000256" key="13">
    <source>
        <dbReference type="PROSITE-ProRule" id="PRU10144"/>
    </source>
</evidence>
<feature type="short sequence motif" description="TonB C-terminal box" evidence="13">
    <location>
        <begin position="775"/>
        <end position="792"/>
    </location>
</feature>
<dbReference type="InterPro" id="IPR012910">
    <property type="entry name" value="Plug_dom"/>
</dbReference>
<gene>
    <name evidence="18" type="ORF">H5J25_18305</name>
</gene>
<dbReference type="AlphaFoldDB" id="A0A974NUY8"/>
<dbReference type="PROSITE" id="PS52016">
    <property type="entry name" value="TONB_DEPENDENT_REC_3"/>
    <property type="match status" value="1"/>
</dbReference>
<keyword evidence="8" id="KW-0406">Ion transport</keyword>
<evidence type="ECO:0000259" key="17">
    <source>
        <dbReference type="Pfam" id="PF07715"/>
    </source>
</evidence>
<proteinExistence type="inferred from homology"/>
<evidence type="ECO:0000256" key="12">
    <source>
        <dbReference type="PROSITE-ProRule" id="PRU01360"/>
    </source>
</evidence>
<dbReference type="InterPro" id="IPR010917">
    <property type="entry name" value="TonB_rcpt_CS"/>
</dbReference>
<evidence type="ECO:0000256" key="15">
    <source>
        <dbReference type="SAM" id="SignalP"/>
    </source>
</evidence>
<dbReference type="InterPro" id="IPR039426">
    <property type="entry name" value="TonB-dep_rcpt-like"/>
</dbReference>
<evidence type="ECO:0000313" key="19">
    <source>
        <dbReference type="Proteomes" id="UP000595894"/>
    </source>
</evidence>
<keyword evidence="10 12" id="KW-0472">Membrane</keyword>
<keyword evidence="5 12" id="KW-0812">Transmembrane</keyword>
<organism evidence="18 19">
    <name type="scientific">Sphingomonas aliaeris</name>
    <dbReference type="NCBI Taxonomy" id="2759526"/>
    <lineage>
        <taxon>Bacteria</taxon>
        <taxon>Pseudomonadati</taxon>
        <taxon>Pseudomonadota</taxon>
        <taxon>Alphaproteobacteria</taxon>
        <taxon>Sphingomonadales</taxon>
        <taxon>Sphingomonadaceae</taxon>
        <taxon>Sphingomonas</taxon>
    </lineage>
</organism>
<evidence type="ECO:0000256" key="11">
    <source>
        <dbReference type="ARBA" id="ARBA00023237"/>
    </source>
</evidence>
<keyword evidence="2 12" id="KW-0813">Transport</keyword>
<dbReference type="GO" id="GO:0009279">
    <property type="term" value="C:cell outer membrane"/>
    <property type="evidence" value="ECO:0007669"/>
    <property type="project" value="UniProtKB-SubCell"/>
</dbReference>
<evidence type="ECO:0000256" key="6">
    <source>
        <dbReference type="ARBA" id="ARBA00022729"/>
    </source>
</evidence>
<dbReference type="Gene3D" id="2.40.170.20">
    <property type="entry name" value="TonB-dependent receptor, beta-barrel domain"/>
    <property type="match status" value="1"/>
</dbReference>
<name>A0A974NUY8_9SPHN</name>
<evidence type="ECO:0000256" key="10">
    <source>
        <dbReference type="ARBA" id="ARBA00023136"/>
    </source>
</evidence>
<dbReference type="Proteomes" id="UP000595894">
    <property type="component" value="Chromosome"/>
</dbReference>
<evidence type="ECO:0000313" key="18">
    <source>
        <dbReference type="EMBL" id="QQV77235.1"/>
    </source>
</evidence>
<feature type="signal peptide" evidence="15">
    <location>
        <begin position="1"/>
        <end position="27"/>
    </location>
</feature>
<feature type="domain" description="TonB-dependent receptor plug" evidence="17">
    <location>
        <begin position="59"/>
        <end position="168"/>
    </location>
</feature>
<evidence type="ECO:0000256" key="9">
    <source>
        <dbReference type="ARBA" id="ARBA00023077"/>
    </source>
</evidence>
<accession>A0A974NUY8</accession>
<evidence type="ECO:0000256" key="7">
    <source>
        <dbReference type="ARBA" id="ARBA00023004"/>
    </source>
</evidence>
<evidence type="ECO:0000256" key="1">
    <source>
        <dbReference type="ARBA" id="ARBA00004571"/>
    </source>
</evidence>
<dbReference type="PROSITE" id="PS01156">
    <property type="entry name" value="TONB_DEPENDENT_REC_2"/>
    <property type="match status" value="1"/>
</dbReference>
<dbReference type="CDD" id="cd01347">
    <property type="entry name" value="ligand_gated_channel"/>
    <property type="match status" value="1"/>
</dbReference>
<reference evidence="19" key="1">
    <citation type="submission" date="2020-09" db="EMBL/GenBank/DDBJ databases">
        <title>Sphingomonas sp., a new species isolated from pork steak.</title>
        <authorList>
            <person name="Heidler von Heilborn D."/>
        </authorList>
    </citation>
    <scope>NUCLEOTIDE SEQUENCE [LARGE SCALE GENOMIC DNA]</scope>
</reference>
<dbReference type="Pfam" id="PF07715">
    <property type="entry name" value="Plug"/>
    <property type="match status" value="1"/>
</dbReference>
<evidence type="ECO:0000256" key="3">
    <source>
        <dbReference type="ARBA" id="ARBA00022452"/>
    </source>
</evidence>
<keyword evidence="19" id="KW-1185">Reference proteome</keyword>
<dbReference type="PROSITE" id="PS51318">
    <property type="entry name" value="TAT"/>
    <property type="match status" value="1"/>
</dbReference>
<evidence type="ECO:0000256" key="8">
    <source>
        <dbReference type="ARBA" id="ARBA00023065"/>
    </source>
</evidence>
<dbReference type="GO" id="GO:0006826">
    <property type="term" value="P:iron ion transport"/>
    <property type="evidence" value="ECO:0007669"/>
    <property type="project" value="UniProtKB-KW"/>
</dbReference>
<dbReference type="PANTHER" id="PTHR32552:SF81">
    <property type="entry name" value="TONB-DEPENDENT OUTER MEMBRANE RECEPTOR"/>
    <property type="match status" value="1"/>
</dbReference>
<dbReference type="InterPro" id="IPR036942">
    <property type="entry name" value="Beta-barrel_TonB_sf"/>
</dbReference>
<keyword evidence="4" id="KW-0410">Iron transport</keyword>
<dbReference type="EMBL" id="CP061035">
    <property type="protein sequence ID" value="QQV77235.1"/>
    <property type="molecule type" value="Genomic_DNA"/>
</dbReference>
<dbReference type="SUPFAM" id="SSF56935">
    <property type="entry name" value="Porins"/>
    <property type="match status" value="1"/>
</dbReference>
<dbReference type="KEGG" id="sari:H5J25_18305"/>
<dbReference type="Pfam" id="PF00593">
    <property type="entry name" value="TonB_dep_Rec_b-barrel"/>
    <property type="match status" value="1"/>
</dbReference>
<dbReference type="RefSeq" id="WP_202093555.1">
    <property type="nucleotide sequence ID" value="NZ_CP061035.1"/>
</dbReference>
<comment type="subcellular location">
    <subcellularLocation>
        <location evidence="1 12">Cell outer membrane</location>
        <topology evidence="1 12">Multi-pass membrane protein</topology>
    </subcellularLocation>
</comment>
<keyword evidence="3 12" id="KW-1134">Transmembrane beta strand</keyword>
<keyword evidence="11 12" id="KW-0998">Cell outer membrane</keyword>
<keyword evidence="7" id="KW-0408">Iron</keyword>
<comment type="similarity">
    <text evidence="12 14">Belongs to the TonB-dependent receptor family.</text>
</comment>
<evidence type="ECO:0000256" key="14">
    <source>
        <dbReference type="RuleBase" id="RU003357"/>
    </source>
</evidence>